<dbReference type="GO" id="GO:0003677">
    <property type="term" value="F:DNA binding"/>
    <property type="evidence" value="ECO:0007669"/>
    <property type="project" value="InterPro"/>
</dbReference>
<dbReference type="RefSeq" id="WP_162849995.1">
    <property type="nucleotide sequence ID" value="NZ_SNYV01000011.1"/>
</dbReference>
<dbReference type="InterPro" id="IPR014327">
    <property type="entry name" value="RNA_pol_sigma70_bacteroid"/>
</dbReference>
<dbReference type="InterPro" id="IPR013249">
    <property type="entry name" value="RNA_pol_sigma70_r4_t2"/>
</dbReference>
<dbReference type="AlphaFoldDB" id="A0A4R6WLL5"/>
<dbReference type="SUPFAM" id="SSF88659">
    <property type="entry name" value="Sigma3 and sigma4 domains of RNA polymerase sigma factors"/>
    <property type="match status" value="1"/>
</dbReference>
<evidence type="ECO:0000259" key="5">
    <source>
        <dbReference type="SMART" id="SM00421"/>
    </source>
</evidence>
<dbReference type="Gene3D" id="1.10.1740.10">
    <property type="match status" value="1"/>
</dbReference>
<dbReference type="Proteomes" id="UP000295292">
    <property type="component" value="Unassembled WGS sequence"/>
</dbReference>
<evidence type="ECO:0000256" key="3">
    <source>
        <dbReference type="ARBA" id="ARBA00023082"/>
    </source>
</evidence>
<gene>
    <name evidence="6" type="ORF">CLV99_0647</name>
</gene>
<evidence type="ECO:0000256" key="1">
    <source>
        <dbReference type="ARBA" id="ARBA00010641"/>
    </source>
</evidence>
<sequence>MSREKSIKSDLNLLAELRDGSQQALLEIYDRYYDKLFFYASKGLYDKFIIEDLLQDTFSYIWEKRAKLVLTHSLSTYLHTIVKYKVFQQIKATLNRDEGLVRFGEHLQQTSELTPHQLLENKEALKFLYFKLDELPGKCKEVFILSRIDRLSHKEIADKLGISTKTVENHITKAVKILNISARVIFILFFSE</sequence>
<accession>A0A4R6WLL5</accession>
<evidence type="ECO:0000256" key="2">
    <source>
        <dbReference type="ARBA" id="ARBA00023015"/>
    </source>
</evidence>
<comment type="caution">
    <text evidence="6">The sequence shown here is derived from an EMBL/GenBank/DDBJ whole genome shotgun (WGS) entry which is preliminary data.</text>
</comment>
<protein>
    <submittedName>
        <fullName evidence="6">RNA polymerase sigma-70 factor (ECF subfamily)</fullName>
    </submittedName>
</protein>
<dbReference type="NCBIfam" id="TIGR02985">
    <property type="entry name" value="Sig70_bacteroi1"/>
    <property type="match status" value="1"/>
</dbReference>
<keyword evidence="3" id="KW-0731">Sigma factor</keyword>
<dbReference type="Gene3D" id="1.10.10.10">
    <property type="entry name" value="Winged helix-like DNA-binding domain superfamily/Winged helix DNA-binding domain"/>
    <property type="match status" value="1"/>
</dbReference>
<keyword evidence="7" id="KW-1185">Reference proteome</keyword>
<name>A0A4R6WLL5_9SPHI</name>
<dbReference type="SUPFAM" id="SSF88946">
    <property type="entry name" value="Sigma2 domain of RNA polymerase sigma factors"/>
    <property type="match status" value="1"/>
</dbReference>
<comment type="similarity">
    <text evidence="1">Belongs to the sigma-70 factor family. ECF subfamily.</text>
</comment>
<organism evidence="6 7">
    <name type="scientific">Sphingobacterium yanglingense</name>
    <dbReference type="NCBI Taxonomy" id="1437280"/>
    <lineage>
        <taxon>Bacteria</taxon>
        <taxon>Pseudomonadati</taxon>
        <taxon>Bacteroidota</taxon>
        <taxon>Sphingobacteriia</taxon>
        <taxon>Sphingobacteriales</taxon>
        <taxon>Sphingobacteriaceae</taxon>
        <taxon>Sphingobacterium</taxon>
    </lineage>
</organism>
<keyword evidence="2" id="KW-0805">Transcription regulation</keyword>
<dbReference type="InterPro" id="IPR007627">
    <property type="entry name" value="RNA_pol_sigma70_r2"/>
</dbReference>
<feature type="domain" description="HTH luxR-type" evidence="5">
    <location>
        <begin position="142"/>
        <end position="190"/>
    </location>
</feature>
<dbReference type="GO" id="GO:0016987">
    <property type="term" value="F:sigma factor activity"/>
    <property type="evidence" value="ECO:0007669"/>
    <property type="project" value="UniProtKB-KW"/>
</dbReference>
<dbReference type="InterPro" id="IPR013325">
    <property type="entry name" value="RNA_pol_sigma_r2"/>
</dbReference>
<dbReference type="GO" id="GO:0006352">
    <property type="term" value="P:DNA-templated transcription initiation"/>
    <property type="evidence" value="ECO:0007669"/>
    <property type="project" value="InterPro"/>
</dbReference>
<evidence type="ECO:0000313" key="7">
    <source>
        <dbReference type="Proteomes" id="UP000295292"/>
    </source>
</evidence>
<dbReference type="PANTHER" id="PTHR43133">
    <property type="entry name" value="RNA POLYMERASE ECF-TYPE SIGMA FACTO"/>
    <property type="match status" value="1"/>
</dbReference>
<dbReference type="SMART" id="SM00421">
    <property type="entry name" value="HTH_LUXR"/>
    <property type="match status" value="1"/>
</dbReference>
<dbReference type="EMBL" id="SNYV01000011">
    <property type="protein sequence ID" value="TDQ79215.1"/>
    <property type="molecule type" value="Genomic_DNA"/>
</dbReference>
<dbReference type="Pfam" id="PF08281">
    <property type="entry name" value="Sigma70_r4_2"/>
    <property type="match status" value="1"/>
</dbReference>
<dbReference type="InterPro" id="IPR013324">
    <property type="entry name" value="RNA_pol_sigma_r3/r4-like"/>
</dbReference>
<dbReference type="InterPro" id="IPR039425">
    <property type="entry name" value="RNA_pol_sigma-70-like"/>
</dbReference>
<evidence type="ECO:0000256" key="4">
    <source>
        <dbReference type="ARBA" id="ARBA00023163"/>
    </source>
</evidence>
<proteinExistence type="inferred from homology"/>
<reference evidence="6 7" key="1">
    <citation type="submission" date="2019-03" db="EMBL/GenBank/DDBJ databases">
        <title>Genomic Encyclopedia of Archaeal and Bacterial Type Strains, Phase II (KMG-II): from individual species to whole genera.</title>
        <authorList>
            <person name="Goeker M."/>
        </authorList>
    </citation>
    <scope>NUCLEOTIDE SEQUENCE [LARGE SCALE GENOMIC DNA]</scope>
    <source>
        <strain evidence="6 7">DSM 28353</strain>
    </source>
</reference>
<dbReference type="Pfam" id="PF04542">
    <property type="entry name" value="Sigma70_r2"/>
    <property type="match status" value="1"/>
</dbReference>
<dbReference type="InterPro" id="IPR014284">
    <property type="entry name" value="RNA_pol_sigma-70_dom"/>
</dbReference>
<dbReference type="InterPro" id="IPR036388">
    <property type="entry name" value="WH-like_DNA-bd_sf"/>
</dbReference>
<keyword evidence="4" id="KW-0804">Transcription</keyword>
<evidence type="ECO:0000313" key="6">
    <source>
        <dbReference type="EMBL" id="TDQ79215.1"/>
    </source>
</evidence>
<dbReference type="NCBIfam" id="TIGR02937">
    <property type="entry name" value="sigma70-ECF"/>
    <property type="match status" value="1"/>
</dbReference>
<dbReference type="InterPro" id="IPR000792">
    <property type="entry name" value="Tscrpt_reg_LuxR_C"/>
</dbReference>
<dbReference type="PANTHER" id="PTHR43133:SF46">
    <property type="entry name" value="RNA POLYMERASE SIGMA-70 FACTOR ECF SUBFAMILY"/>
    <property type="match status" value="1"/>
</dbReference>